<dbReference type="WBParaSite" id="nRc.2.0.1.t24193-RA">
    <property type="protein sequence ID" value="nRc.2.0.1.t24193-RA"/>
    <property type="gene ID" value="nRc.2.0.1.g24193"/>
</dbReference>
<protein>
    <submittedName>
        <fullName evidence="2">Uncharacterized protein</fullName>
    </submittedName>
</protein>
<dbReference type="Proteomes" id="UP000887565">
    <property type="component" value="Unplaced"/>
</dbReference>
<evidence type="ECO:0000313" key="1">
    <source>
        <dbReference type="Proteomes" id="UP000887565"/>
    </source>
</evidence>
<accession>A0A915JCG0</accession>
<organism evidence="1 2">
    <name type="scientific">Romanomermis culicivorax</name>
    <name type="common">Nematode worm</name>
    <dbReference type="NCBI Taxonomy" id="13658"/>
    <lineage>
        <taxon>Eukaryota</taxon>
        <taxon>Metazoa</taxon>
        <taxon>Ecdysozoa</taxon>
        <taxon>Nematoda</taxon>
        <taxon>Enoplea</taxon>
        <taxon>Dorylaimia</taxon>
        <taxon>Mermithida</taxon>
        <taxon>Mermithoidea</taxon>
        <taxon>Mermithidae</taxon>
        <taxon>Romanomermis</taxon>
    </lineage>
</organism>
<sequence>MIDQNGNYQQQQQPMLQQTYRPMFMPGLIPKQEPMEVDSR</sequence>
<reference evidence="2" key="1">
    <citation type="submission" date="2022-11" db="UniProtKB">
        <authorList>
            <consortium name="WormBaseParasite"/>
        </authorList>
    </citation>
    <scope>IDENTIFICATION</scope>
</reference>
<evidence type="ECO:0000313" key="2">
    <source>
        <dbReference type="WBParaSite" id="nRc.2.0.1.t24193-RA"/>
    </source>
</evidence>
<dbReference type="AlphaFoldDB" id="A0A915JCG0"/>
<proteinExistence type="predicted"/>
<keyword evidence="1" id="KW-1185">Reference proteome</keyword>
<name>A0A915JCG0_ROMCU</name>